<reference evidence="1" key="1">
    <citation type="submission" date="2013-04" db="EMBL/GenBank/DDBJ databases">
        <authorList>
            <person name="Qu J."/>
            <person name="Murali S.C."/>
            <person name="Bandaranaike D."/>
            <person name="Bellair M."/>
            <person name="Blankenburg K."/>
            <person name="Chao H."/>
            <person name="Dinh H."/>
            <person name="Doddapaneni H."/>
            <person name="Downs B."/>
            <person name="Dugan-Rocha S."/>
            <person name="Elkadiri S."/>
            <person name="Gnanaolivu R.D."/>
            <person name="Hernandez B."/>
            <person name="Javaid M."/>
            <person name="Jayaseelan J.C."/>
            <person name="Lee S."/>
            <person name="Li M."/>
            <person name="Ming W."/>
            <person name="Munidasa M."/>
            <person name="Muniz J."/>
            <person name="Nguyen L."/>
            <person name="Ongeri F."/>
            <person name="Osuji N."/>
            <person name="Pu L.-L."/>
            <person name="Puazo M."/>
            <person name="Qu C."/>
            <person name="Quiroz J."/>
            <person name="Raj R."/>
            <person name="Weissenberger G."/>
            <person name="Xin Y."/>
            <person name="Zou X."/>
            <person name="Han Y."/>
            <person name="Richards S."/>
            <person name="Worley K."/>
            <person name="Muzny D."/>
            <person name="Gibbs R."/>
        </authorList>
    </citation>
    <scope>NUCLEOTIDE SEQUENCE</scope>
    <source>
        <strain evidence="1">Sampled in the wild</strain>
    </source>
</reference>
<dbReference type="OrthoDB" id="410542at2759"/>
<organism evidence="1 2">
    <name type="scientific">Ladona fulva</name>
    <name type="common">Scarce chaser dragonfly</name>
    <name type="synonym">Libellula fulva</name>
    <dbReference type="NCBI Taxonomy" id="123851"/>
    <lineage>
        <taxon>Eukaryota</taxon>
        <taxon>Metazoa</taxon>
        <taxon>Ecdysozoa</taxon>
        <taxon>Arthropoda</taxon>
        <taxon>Hexapoda</taxon>
        <taxon>Insecta</taxon>
        <taxon>Pterygota</taxon>
        <taxon>Palaeoptera</taxon>
        <taxon>Odonata</taxon>
        <taxon>Epiprocta</taxon>
        <taxon>Anisoptera</taxon>
        <taxon>Libelluloidea</taxon>
        <taxon>Libellulidae</taxon>
        <taxon>Ladona</taxon>
    </lineage>
</organism>
<comment type="caution">
    <text evidence="1">The sequence shown here is derived from an EMBL/GenBank/DDBJ whole genome shotgun (WGS) entry which is preliminary data.</text>
</comment>
<protein>
    <submittedName>
        <fullName evidence="1">Uncharacterized protein</fullName>
    </submittedName>
</protein>
<proteinExistence type="predicted"/>
<dbReference type="Proteomes" id="UP000792457">
    <property type="component" value="Unassembled WGS sequence"/>
</dbReference>
<reference evidence="1" key="2">
    <citation type="submission" date="2017-10" db="EMBL/GenBank/DDBJ databases">
        <title>Ladona fulva Genome sequencing and assembly.</title>
        <authorList>
            <person name="Murali S."/>
            <person name="Richards S."/>
            <person name="Bandaranaike D."/>
            <person name="Bellair M."/>
            <person name="Blankenburg K."/>
            <person name="Chao H."/>
            <person name="Dinh H."/>
            <person name="Doddapaneni H."/>
            <person name="Dugan-Rocha S."/>
            <person name="Elkadiri S."/>
            <person name="Gnanaolivu R."/>
            <person name="Hernandez B."/>
            <person name="Skinner E."/>
            <person name="Javaid M."/>
            <person name="Lee S."/>
            <person name="Li M."/>
            <person name="Ming W."/>
            <person name="Munidasa M."/>
            <person name="Muniz J."/>
            <person name="Nguyen L."/>
            <person name="Hughes D."/>
            <person name="Osuji N."/>
            <person name="Pu L.-L."/>
            <person name="Puazo M."/>
            <person name="Qu C."/>
            <person name="Quiroz J."/>
            <person name="Raj R."/>
            <person name="Weissenberger G."/>
            <person name="Xin Y."/>
            <person name="Zou X."/>
            <person name="Han Y."/>
            <person name="Worley K."/>
            <person name="Muzny D."/>
            <person name="Gibbs R."/>
        </authorList>
    </citation>
    <scope>NUCLEOTIDE SEQUENCE</scope>
    <source>
        <strain evidence="1">Sampled in the wild</strain>
    </source>
</reference>
<evidence type="ECO:0000313" key="2">
    <source>
        <dbReference type="Proteomes" id="UP000792457"/>
    </source>
</evidence>
<keyword evidence="2" id="KW-1185">Reference proteome</keyword>
<dbReference type="AlphaFoldDB" id="A0A8K0PAY0"/>
<gene>
    <name evidence="1" type="ORF">J437_LFUL018048</name>
</gene>
<accession>A0A8K0PAY0</accession>
<dbReference type="EMBL" id="KZ309330">
    <property type="protein sequence ID" value="KAG8238308.1"/>
    <property type="molecule type" value="Genomic_DNA"/>
</dbReference>
<evidence type="ECO:0000313" key="1">
    <source>
        <dbReference type="EMBL" id="KAG8238308.1"/>
    </source>
</evidence>
<feature type="non-terminal residue" evidence="1">
    <location>
        <position position="1"/>
    </location>
</feature>
<sequence>WVLTPVGKRIRANEEIRANEKGIRNKQQEVIDEMSNRNIDIAIFGVKKSEMATDGVSILLRKKLKNKIISWEPIN</sequence>
<name>A0A8K0PAY0_LADFU</name>